<dbReference type="CDD" id="cd13120">
    <property type="entry name" value="BF2867_like_N"/>
    <property type="match status" value="1"/>
</dbReference>
<dbReference type="Pfam" id="PF13149">
    <property type="entry name" value="Mfa_like_1"/>
    <property type="match status" value="1"/>
</dbReference>
<protein>
    <submittedName>
        <fullName evidence="1">Fimbrillin family protein</fullName>
    </submittedName>
</protein>
<comment type="caution">
    <text evidence="1">The sequence shown here is derived from an EMBL/GenBank/DDBJ whole genome shotgun (WGS) entry which is preliminary data.</text>
</comment>
<reference evidence="2" key="1">
    <citation type="submission" date="2019-09" db="EMBL/GenBank/DDBJ databases">
        <title>Distinct polysaccharide growth profiles of human intestinal Prevotella copri isolates.</title>
        <authorList>
            <person name="Fehlner-Peach H."/>
            <person name="Magnabosco C."/>
            <person name="Raghavan V."/>
            <person name="Scher J.U."/>
            <person name="Tett A."/>
            <person name="Cox L.M."/>
            <person name="Gottsegen C."/>
            <person name="Watters A."/>
            <person name="Wiltshire- Gordon J.D."/>
            <person name="Segata N."/>
            <person name="Bonneau R."/>
            <person name="Littman D.R."/>
        </authorList>
    </citation>
    <scope>NUCLEOTIDE SEQUENCE [LARGE SCALE GENOMIC DNA]</scope>
    <source>
        <strain evidence="2">iAP146</strain>
    </source>
</reference>
<organism evidence="1 2">
    <name type="scientific">Segatella copri</name>
    <dbReference type="NCBI Taxonomy" id="165179"/>
    <lineage>
        <taxon>Bacteria</taxon>
        <taxon>Pseudomonadati</taxon>
        <taxon>Bacteroidota</taxon>
        <taxon>Bacteroidia</taxon>
        <taxon>Bacteroidales</taxon>
        <taxon>Prevotellaceae</taxon>
        <taxon>Segatella</taxon>
    </lineage>
</organism>
<dbReference type="InterPro" id="IPR025049">
    <property type="entry name" value="Mfa-like_1"/>
</dbReference>
<proteinExistence type="predicted"/>
<dbReference type="EMBL" id="VZCR01000026">
    <property type="protein sequence ID" value="MQN31159.1"/>
    <property type="molecule type" value="Genomic_DNA"/>
</dbReference>
<dbReference type="Proteomes" id="UP000420707">
    <property type="component" value="Unassembled WGS sequence"/>
</dbReference>
<gene>
    <name evidence="1" type="ORF">F7D90_04170</name>
</gene>
<accession>A0AAW9TH56</accession>
<dbReference type="InterPro" id="IPR042278">
    <property type="entry name" value="Mfa-like_1_N"/>
</dbReference>
<dbReference type="Gene3D" id="2.60.40.2620">
    <property type="entry name" value="Fimbrillin-like"/>
    <property type="match status" value="1"/>
</dbReference>
<evidence type="ECO:0000313" key="1">
    <source>
        <dbReference type="EMBL" id="MQN31159.1"/>
    </source>
</evidence>
<name>A0AAW9TH56_9BACT</name>
<evidence type="ECO:0000313" key="2">
    <source>
        <dbReference type="Proteomes" id="UP000420707"/>
    </source>
</evidence>
<dbReference type="AlphaFoldDB" id="A0AAW9TH56"/>
<sequence>MSKILLRGKMNNVFIRIIGNMKRNIYSKLWMIFFVLMGTACTNQVEDAIPVSDQPIEFSVQSDWKEIPNTRSNDGKTKFNTGDEIQIFGFHKSSSGEVQKFMYRVDGWIRGQIVKFDGTNWNYSPKRFWPKEGKLDFYAGYPAYSVGYDEKHNRMFYEQETHPLELDLLWGVSTGHDCTTTGRRSNVEITMKHALAKVIIRFDSSLGEIKQAIVSAYNAGYFSPNETQGIPHWNVDTTSIQKVTIIPYYQDQTAIGDATVFILPDKITGLILTKKLDGTVIDASKEIKKYTFEAGKLYDLTIKGVQKTNTNTRSIAMSVRCVSE</sequence>